<reference evidence="1" key="1">
    <citation type="submission" date="2020-03" db="EMBL/GenBank/DDBJ databases">
        <title>The deep terrestrial virosphere.</title>
        <authorList>
            <person name="Holmfeldt K."/>
            <person name="Nilsson E."/>
            <person name="Simone D."/>
            <person name="Lopez-Fernandez M."/>
            <person name="Wu X."/>
            <person name="de Brujin I."/>
            <person name="Lundin D."/>
            <person name="Andersson A."/>
            <person name="Bertilsson S."/>
            <person name="Dopson M."/>
        </authorList>
    </citation>
    <scope>NUCLEOTIDE SEQUENCE</scope>
    <source>
        <strain evidence="1">MM415B08321</strain>
    </source>
</reference>
<accession>A0A6M3LU42</accession>
<dbReference type="EMBL" id="MT143406">
    <property type="protein sequence ID" value="QJA96501.1"/>
    <property type="molecule type" value="Genomic_DNA"/>
</dbReference>
<name>A0A6M3LU42_9ZZZZ</name>
<evidence type="ECO:0000313" key="1">
    <source>
        <dbReference type="EMBL" id="QJA96501.1"/>
    </source>
</evidence>
<gene>
    <name evidence="1" type="ORF">MM415B08321_0009</name>
</gene>
<dbReference type="AlphaFoldDB" id="A0A6M3LU42"/>
<proteinExistence type="predicted"/>
<organism evidence="1">
    <name type="scientific">viral metagenome</name>
    <dbReference type="NCBI Taxonomy" id="1070528"/>
    <lineage>
        <taxon>unclassified sequences</taxon>
        <taxon>metagenomes</taxon>
        <taxon>organismal metagenomes</taxon>
    </lineage>
</organism>
<protein>
    <submittedName>
        <fullName evidence="1">Uncharacterized protein</fullName>
    </submittedName>
</protein>
<sequence>MDKLEFEATEWLTFEVREDGVLISMSRELIQEYPVSIWIDDYRLPSVIEFLTKCSKELKRGK</sequence>